<dbReference type="PANTHER" id="PTHR13847:SF286">
    <property type="entry name" value="D-AMINO ACID DEHYDROGENASE"/>
    <property type="match status" value="1"/>
</dbReference>
<protein>
    <submittedName>
        <fullName evidence="7">FAD-binding oxidoreductase</fullName>
    </submittedName>
</protein>
<dbReference type="InterPro" id="IPR006076">
    <property type="entry name" value="FAD-dep_OxRdtase"/>
</dbReference>
<evidence type="ECO:0000259" key="6">
    <source>
        <dbReference type="Pfam" id="PF01266"/>
    </source>
</evidence>
<dbReference type="Pfam" id="PF01266">
    <property type="entry name" value="DAO"/>
    <property type="match status" value="2"/>
</dbReference>
<proteinExistence type="inferred from homology"/>
<gene>
    <name evidence="7" type="ORF">HTZ77_44555</name>
</gene>
<dbReference type="Gene3D" id="3.50.50.60">
    <property type="entry name" value="FAD/NAD(P)-binding domain"/>
    <property type="match status" value="2"/>
</dbReference>
<feature type="region of interest" description="Disordered" evidence="5">
    <location>
        <begin position="183"/>
        <end position="253"/>
    </location>
</feature>
<dbReference type="InterPro" id="IPR036188">
    <property type="entry name" value="FAD/NAD-bd_sf"/>
</dbReference>
<dbReference type="PANTHER" id="PTHR13847">
    <property type="entry name" value="SARCOSINE DEHYDROGENASE-RELATED"/>
    <property type="match status" value="1"/>
</dbReference>
<evidence type="ECO:0000256" key="1">
    <source>
        <dbReference type="ARBA" id="ARBA00001974"/>
    </source>
</evidence>
<comment type="cofactor">
    <cofactor evidence="1">
        <name>FAD</name>
        <dbReference type="ChEBI" id="CHEBI:57692"/>
    </cofactor>
</comment>
<dbReference type="Gene3D" id="3.30.9.10">
    <property type="entry name" value="D-Amino Acid Oxidase, subunit A, domain 2"/>
    <property type="match status" value="2"/>
</dbReference>
<feature type="domain" description="FAD dependent oxidoreductase" evidence="6">
    <location>
        <begin position="255"/>
        <end position="416"/>
    </location>
</feature>
<dbReference type="GO" id="GO:0005737">
    <property type="term" value="C:cytoplasm"/>
    <property type="evidence" value="ECO:0007669"/>
    <property type="project" value="TreeGrafter"/>
</dbReference>
<dbReference type="SUPFAM" id="SSF51971">
    <property type="entry name" value="Nucleotide-binding domain"/>
    <property type="match status" value="1"/>
</dbReference>
<dbReference type="EMBL" id="JABWGN010000033">
    <property type="protein sequence ID" value="NUW38420.1"/>
    <property type="molecule type" value="Genomic_DNA"/>
</dbReference>
<sequence length="433" mass="44028">MRVTVIGSGIVGASAAYHLSSRGADVVVVDADLEGQATAAGAGIVCPWVDHPEDDAWYALARSGARHYPELVEALGEDLGYERVGALLVAEDPAELEPVRTLLGRRRAEAPEMGEVTVVPDPARLFPPLAEGLSAVHVPGAARVDGRAVRDALLRAAVRHGAELRAGVATLTAGGEVLVSARDASLPSGSHPVPGVSGRAHDGDGDGSWRQAAPLPGDHSRARADAWEPAERGASGEDPAGQNAAGQAAAETLAGEDAAGEKVAADMVVVAAGAWSGAVCRPLGVEVPVFPRRGQIVHAALDGVDTSGWPIVLPHVGPYLLGFPGSRVVVGATVEDVGFVPRVTMGGLEEVLRAGLRLAPGLAGATVTETRVGLRPVRAGGPPLLCRAGERVVVATGLSAYGLTAGPFAGLLAARLALGEPSPLDLAPYRLPS</sequence>
<organism evidence="7 8">
    <name type="scientific">Nonomuraea montanisoli</name>
    <dbReference type="NCBI Taxonomy" id="2741721"/>
    <lineage>
        <taxon>Bacteria</taxon>
        <taxon>Bacillati</taxon>
        <taxon>Actinomycetota</taxon>
        <taxon>Actinomycetes</taxon>
        <taxon>Streptosporangiales</taxon>
        <taxon>Streptosporangiaceae</taxon>
        <taxon>Nonomuraea</taxon>
    </lineage>
</organism>
<dbReference type="GO" id="GO:0016491">
    <property type="term" value="F:oxidoreductase activity"/>
    <property type="evidence" value="ECO:0007669"/>
    <property type="project" value="UniProtKB-KW"/>
</dbReference>
<feature type="domain" description="FAD dependent oxidoreductase" evidence="6">
    <location>
        <begin position="2"/>
        <end position="171"/>
    </location>
</feature>
<keyword evidence="8" id="KW-1185">Reference proteome</keyword>
<evidence type="ECO:0000313" key="8">
    <source>
        <dbReference type="Proteomes" id="UP000586042"/>
    </source>
</evidence>
<accession>A0A7Y6M954</accession>
<comment type="similarity">
    <text evidence="2">Belongs to the DadA oxidoreductase family.</text>
</comment>
<feature type="compositionally biased region" description="Low complexity" evidence="5">
    <location>
        <begin position="240"/>
        <end position="253"/>
    </location>
</feature>
<evidence type="ECO:0000256" key="3">
    <source>
        <dbReference type="ARBA" id="ARBA00022630"/>
    </source>
</evidence>
<keyword evidence="4" id="KW-0560">Oxidoreductase</keyword>
<evidence type="ECO:0000256" key="5">
    <source>
        <dbReference type="SAM" id="MobiDB-lite"/>
    </source>
</evidence>
<dbReference type="RefSeq" id="WP_175595852.1">
    <property type="nucleotide sequence ID" value="NZ_JABWGN010000033.1"/>
</dbReference>
<dbReference type="SUPFAM" id="SSF54373">
    <property type="entry name" value="FAD-linked reductases, C-terminal domain"/>
    <property type="match status" value="1"/>
</dbReference>
<name>A0A7Y6M954_9ACTN</name>
<comment type="caution">
    <text evidence="7">The sequence shown here is derived from an EMBL/GenBank/DDBJ whole genome shotgun (WGS) entry which is preliminary data.</text>
</comment>
<keyword evidence="3" id="KW-0285">Flavoprotein</keyword>
<reference evidence="7 8" key="1">
    <citation type="submission" date="2020-06" db="EMBL/GenBank/DDBJ databases">
        <title>Nonomuraea sp. SMC257, a novel actinomycete isolated from soil.</title>
        <authorList>
            <person name="Chanama M."/>
        </authorList>
    </citation>
    <scope>NUCLEOTIDE SEQUENCE [LARGE SCALE GENOMIC DNA]</scope>
    <source>
        <strain evidence="7 8">SMC257</strain>
    </source>
</reference>
<evidence type="ECO:0000256" key="4">
    <source>
        <dbReference type="ARBA" id="ARBA00023002"/>
    </source>
</evidence>
<evidence type="ECO:0000256" key="2">
    <source>
        <dbReference type="ARBA" id="ARBA00009410"/>
    </source>
</evidence>
<evidence type="ECO:0000313" key="7">
    <source>
        <dbReference type="EMBL" id="NUW38420.1"/>
    </source>
</evidence>
<dbReference type="Proteomes" id="UP000586042">
    <property type="component" value="Unassembled WGS sequence"/>
</dbReference>
<feature type="compositionally biased region" description="Basic and acidic residues" evidence="5">
    <location>
        <begin position="218"/>
        <end position="235"/>
    </location>
</feature>
<dbReference type="AlphaFoldDB" id="A0A7Y6M954"/>